<dbReference type="Gene3D" id="2.30.30.90">
    <property type="match status" value="1"/>
</dbReference>
<dbReference type="PANTHER" id="PTHR33238:SF11">
    <property type="entry name" value="TRANSCRIPTIONAL REGULATOR MNTR"/>
    <property type="match status" value="1"/>
</dbReference>
<keyword evidence="8" id="KW-0238">DNA-binding</keyword>
<comment type="subcellular location">
    <subcellularLocation>
        <location evidence="1">Cytoplasm</location>
    </subcellularLocation>
</comment>
<dbReference type="GeneID" id="42982098"/>
<dbReference type="STRING" id="375175.AYR53_07510"/>
<dbReference type="InterPro" id="IPR036421">
    <property type="entry name" value="Fe_dep_repressor_sf"/>
</dbReference>
<evidence type="ECO:0000256" key="9">
    <source>
        <dbReference type="ARBA" id="ARBA00023159"/>
    </source>
</evidence>
<evidence type="ECO:0000256" key="8">
    <source>
        <dbReference type="ARBA" id="ARBA00023125"/>
    </source>
</evidence>
<dbReference type="SUPFAM" id="SSF50037">
    <property type="entry name" value="C-terminal domain of transcriptional repressors"/>
    <property type="match status" value="1"/>
</dbReference>
<evidence type="ECO:0000256" key="4">
    <source>
        <dbReference type="ARBA" id="ARBA00022490"/>
    </source>
</evidence>
<dbReference type="InterPro" id="IPR050536">
    <property type="entry name" value="DtxR_MntR_Metal-Reg"/>
</dbReference>
<evidence type="ECO:0000313" key="14">
    <source>
        <dbReference type="Proteomes" id="UP000078582"/>
    </source>
</evidence>
<evidence type="ECO:0000313" key="13">
    <source>
        <dbReference type="EMBL" id="ANK62632.1"/>
    </source>
</evidence>
<keyword evidence="5" id="KW-0678">Repressor</keyword>
<name>A0A192H331_9LACO</name>
<keyword evidence="11" id="KW-0464">Manganese</keyword>
<dbReference type="InterPro" id="IPR022687">
    <property type="entry name" value="HTH_DTXR"/>
</dbReference>
<reference evidence="13 14" key="1">
    <citation type="submission" date="2016-03" db="EMBL/GenBank/DDBJ databases">
        <title>Pediococcus and Lactobacillus from brewery environment - whole genome sequencing and assembly.</title>
        <authorList>
            <person name="Behr J."/>
            <person name="Geissler A.J."/>
            <person name="Vogel R.F."/>
        </authorList>
    </citation>
    <scope>NUCLEOTIDE SEQUENCE [LARGE SCALE GENOMIC DNA]</scope>
    <source>
        <strain evidence="13 14">TMW 1.1989</strain>
    </source>
</reference>
<dbReference type="Gene3D" id="1.10.60.10">
    <property type="entry name" value="Iron dependent repressor, metal binding and dimerisation domain"/>
    <property type="match status" value="1"/>
</dbReference>
<gene>
    <name evidence="13" type="ORF">AYR53_07510</name>
</gene>
<dbReference type="EMBL" id="CP014873">
    <property type="protein sequence ID" value="ANK62632.1"/>
    <property type="molecule type" value="Genomic_DNA"/>
</dbReference>
<keyword evidence="6" id="KW-0408">Iron</keyword>
<dbReference type="GO" id="GO:0046914">
    <property type="term" value="F:transition metal ion binding"/>
    <property type="evidence" value="ECO:0007669"/>
    <property type="project" value="InterPro"/>
</dbReference>
<dbReference type="Pfam" id="PF02742">
    <property type="entry name" value="Fe_dep_repr_C"/>
    <property type="match status" value="1"/>
</dbReference>
<sequence>MTPIKEDYLKIIFELGGAKREVSNKQIALALGIAAGSVTEMISKLKKERLVSHKPYDDISLTKKGLDQAILLIRKHRLWETFLASTLDFALADIHPEAEVLEHATSAELLAHLDKFLNYPTHCPHGGVIPDRDGNFQEESYTVLDDIPDGKTVTIERFIDDHDLLIYLRDINLKLETQIKVIKHEPFDGPIAVQEVASGKQLSISFKASHNIFVTDEQGNPFKVDKMAKKKE</sequence>
<dbReference type="OrthoDB" id="9791355at2"/>
<dbReference type="InterPro" id="IPR036390">
    <property type="entry name" value="WH_DNA-bd_sf"/>
</dbReference>
<dbReference type="SUPFAM" id="SSF47979">
    <property type="entry name" value="Iron-dependent repressor protein, dimerization domain"/>
    <property type="match status" value="1"/>
</dbReference>
<evidence type="ECO:0000256" key="7">
    <source>
        <dbReference type="ARBA" id="ARBA00023015"/>
    </source>
</evidence>
<dbReference type="Pfam" id="PF01325">
    <property type="entry name" value="Fe_dep_repress"/>
    <property type="match status" value="1"/>
</dbReference>
<keyword evidence="10" id="KW-0804">Transcription</keyword>
<dbReference type="GO" id="GO:0046983">
    <property type="term" value="F:protein dimerization activity"/>
    <property type="evidence" value="ECO:0007669"/>
    <property type="project" value="InterPro"/>
</dbReference>
<dbReference type="Proteomes" id="UP000078582">
    <property type="component" value="Chromosome"/>
</dbReference>
<evidence type="ECO:0000256" key="10">
    <source>
        <dbReference type="ARBA" id="ARBA00023163"/>
    </source>
</evidence>
<dbReference type="InterPro" id="IPR036388">
    <property type="entry name" value="WH-like_DNA-bd_sf"/>
</dbReference>
<dbReference type="Pfam" id="PF04023">
    <property type="entry name" value="FeoA"/>
    <property type="match status" value="1"/>
</dbReference>
<accession>A0A192H331</accession>
<evidence type="ECO:0000256" key="1">
    <source>
        <dbReference type="ARBA" id="ARBA00004496"/>
    </source>
</evidence>
<dbReference type="GO" id="GO:0005737">
    <property type="term" value="C:cytoplasm"/>
    <property type="evidence" value="ECO:0007669"/>
    <property type="project" value="UniProtKB-SubCell"/>
</dbReference>
<evidence type="ECO:0000256" key="11">
    <source>
        <dbReference type="ARBA" id="ARBA00023211"/>
    </source>
</evidence>
<protein>
    <recommendedName>
        <fullName evidence="12">Manganese transport regulator</fullName>
    </recommendedName>
</protein>
<dbReference type="GO" id="GO:0003700">
    <property type="term" value="F:DNA-binding transcription factor activity"/>
    <property type="evidence" value="ECO:0007669"/>
    <property type="project" value="InterPro"/>
</dbReference>
<dbReference type="PROSITE" id="PS50944">
    <property type="entry name" value="HTH_DTXR"/>
    <property type="match status" value="1"/>
</dbReference>
<dbReference type="AlphaFoldDB" id="A0A192H331"/>
<dbReference type="KEGG" id="lbt:AYR52_02390"/>
<dbReference type="PANTHER" id="PTHR33238">
    <property type="entry name" value="IRON (METAL) DEPENDENT REPRESSOR, DTXR FAMILY"/>
    <property type="match status" value="1"/>
</dbReference>
<dbReference type="SUPFAM" id="SSF46785">
    <property type="entry name" value="Winged helix' DNA-binding domain"/>
    <property type="match status" value="1"/>
</dbReference>
<dbReference type="SMART" id="SM00899">
    <property type="entry name" value="FeoA"/>
    <property type="match status" value="1"/>
</dbReference>
<comment type="similarity">
    <text evidence="2">Belongs to the DtxR/MntR family.</text>
</comment>
<dbReference type="InterPro" id="IPR007167">
    <property type="entry name" value="Fe-transptr_FeoA-like"/>
</dbReference>
<dbReference type="SMART" id="SM00529">
    <property type="entry name" value="HTH_DTXR"/>
    <property type="match status" value="1"/>
</dbReference>
<comment type="subunit">
    <text evidence="3">Homodimer.</text>
</comment>
<dbReference type="RefSeq" id="WP_068223411.1">
    <property type="nucleotide sequence ID" value="NZ_CP014623.1"/>
</dbReference>
<evidence type="ECO:0000256" key="5">
    <source>
        <dbReference type="ARBA" id="ARBA00022491"/>
    </source>
</evidence>
<proteinExistence type="inferred from homology"/>
<keyword evidence="9" id="KW-0010">Activator</keyword>
<dbReference type="InterPro" id="IPR001367">
    <property type="entry name" value="Fe_dep_repressor"/>
</dbReference>
<evidence type="ECO:0000256" key="2">
    <source>
        <dbReference type="ARBA" id="ARBA00007871"/>
    </source>
</evidence>
<keyword evidence="4" id="KW-0963">Cytoplasm</keyword>
<dbReference type="Gene3D" id="1.10.10.10">
    <property type="entry name" value="Winged helix-like DNA-binding domain superfamily/Winged helix DNA-binding domain"/>
    <property type="match status" value="1"/>
</dbReference>
<dbReference type="InterPro" id="IPR008988">
    <property type="entry name" value="Transcriptional_repressor_C"/>
</dbReference>
<dbReference type="InterPro" id="IPR022689">
    <property type="entry name" value="Iron_dep_repressor"/>
</dbReference>
<keyword evidence="14" id="KW-1185">Reference proteome</keyword>
<evidence type="ECO:0000256" key="6">
    <source>
        <dbReference type="ARBA" id="ARBA00023004"/>
    </source>
</evidence>
<dbReference type="InterPro" id="IPR038157">
    <property type="entry name" value="FeoA_core_dom"/>
</dbReference>
<evidence type="ECO:0000256" key="12">
    <source>
        <dbReference type="ARBA" id="ARBA00032593"/>
    </source>
</evidence>
<dbReference type="GO" id="GO:0003677">
    <property type="term" value="F:DNA binding"/>
    <property type="evidence" value="ECO:0007669"/>
    <property type="project" value="UniProtKB-KW"/>
</dbReference>
<organism evidence="13 14">
    <name type="scientific">Loigolactobacillus backii</name>
    <dbReference type="NCBI Taxonomy" id="375175"/>
    <lineage>
        <taxon>Bacteria</taxon>
        <taxon>Bacillati</taxon>
        <taxon>Bacillota</taxon>
        <taxon>Bacilli</taxon>
        <taxon>Lactobacillales</taxon>
        <taxon>Lactobacillaceae</taxon>
        <taxon>Loigolactobacillus</taxon>
    </lineage>
</organism>
<evidence type="ECO:0000256" key="3">
    <source>
        <dbReference type="ARBA" id="ARBA00011738"/>
    </source>
</evidence>
<keyword evidence="7" id="KW-0805">Transcription regulation</keyword>